<name>A0A2V1D6X8_9PLEO</name>
<sequence length="218" mass="25002">EGPREFECANDPQSRCQTGQYTADLSRKVISDHFGRNKSCTRLINFWPLFCRKHYQRATYNNKAWQTRKISLILDQFDEIERQIPGTKYNVTLKKSEDTRLLTYLGMKALDRTQDEIEQEIKPSDNGKSFEAPIKILKKLAKAKRFGKNKTIDEVKETVEVLAQMLEEDSMTHVPAIEFLPQLKDNGVPFTYGVDEPSTKATPKKSRVSDKGAITKPS</sequence>
<dbReference type="AlphaFoldDB" id="A0A2V1D6X8"/>
<gene>
    <name evidence="2" type="ORF">DM02DRAFT_485221</name>
</gene>
<dbReference type="EMBL" id="KZ805625">
    <property type="protein sequence ID" value="PVH92994.1"/>
    <property type="molecule type" value="Genomic_DNA"/>
</dbReference>
<protein>
    <submittedName>
        <fullName evidence="2">Uncharacterized protein</fullName>
    </submittedName>
</protein>
<evidence type="ECO:0000313" key="2">
    <source>
        <dbReference type="EMBL" id="PVH92994.1"/>
    </source>
</evidence>
<evidence type="ECO:0000313" key="3">
    <source>
        <dbReference type="Proteomes" id="UP000244855"/>
    </source>
</evidence>
<organism evidence="2 3">
    <name type="scientific">Periconia macrospinosa</name>
    <dbReference type="NCBI Taxonomy" id="97972"/>
    <lineage>
        <taxon>Eukaryota</taxon>
        <taxon>Fungi</taxon>
        <taxon>Dikarya</taxon>
        <taxon>Ascomycota</taxon>
        <taxon>Pezizomycotina</taxon>
        <taxon>Dothideomycetes</taxon>
        <taxon>Pleosporomycetidae</taxon>
        <taxon>Pleosporales</taxon>
        <taxon>Massarineae</taxon>
        <taxon>Periconiaceae</taxon>
        <taxon>Periconia</taxon>
    </lineage>
</organism>
<keyword evidence="3" id="KW-1185">Reference proteome</keyword>
<feature type="region of interest" description="Disordered" evidence="1">
    <location>
        <begin position="194"/>
        <end position="218"/>
    </location>
</feature>
<feature type="non-terminal residue" evidence="2">
    <location>
        <position position="1"/>
    </location>
</feature>
<dbReference type="STRING" id="97972.A0A2V1D6X8"/>
<accession>A0A2V1D6X8</accession>
<proteinExistence type="predicted"/>
<dbReference type="Proteomes" id="UP000244855">
    <property type="component" value="Unassembled WGS sequence"/>
</dbReference>
<evidence type="ECO:0000256" key="1">
    <source>
        <dbReference type="SAM" id="MobiDB-lite"/>
    </source>
</evidence>
<reference evidence="2 3" key="1">
    <citation type="journal article" date="2018" name="Sci. Rep.">
        <title>Comparative genomics provides insights into the lifestyle and reveals functional heterogeneity of dark septate endophytic fungi.</title>
        <authorList>
            <person name="Knapp D.G."/>
            <person name="Nemeth J.B."/>
            <person name="Barry K."/>
            <person name="Hainaut M."/>
            <person name="Henrissat B."/>
            <person name="Johnson J."/>
            <person name="Kuo A."/>
            <person name="Lim J.H.P."/>
            <person name="Lipzen A."/>
            <person name="Nolan M."/>
            <person name="Ohm R.A."/>
            <person name="Tamas L."/>
            <person name="Grigoriev I.V."/>
            <person name="Spatafora J.W."/>
            <person name="Nagy L.G."/>
            <person name="Kovacs G.M."/>
        </authorList>
    </citation>
    <scope>NUCLEOTIDE SEQUENCE [LARGE SCALE GENOMIC DNA]</scope>
    <source>
        <strain evidence="2 3">DSE2036</strain>
    </source>
</reference>
<feature type="non-terminal residue" evidence="2">
    <location>
        <position position="218"/>
    </location>
</feature>
<dbReference type="OrthoDB" id="4161595at2759"/>